<protein>
    <submittedName>
        <fullName evidence="2">Uncharacterized protein</fullName>
    </submittedName>
</protein>
<organism evidence="2 3">
    <name type="scientific">Stachybotrys chlorohalonatus (strain IBT 40285)</name>
    <dbReference type="NCBI Taxonomy" id="1283841"/>
    <lineage>
        <taxon>Eukaryota</taxon>
        <taxon>Fungi</taxon>
        <taxon>Dikarya</taxon>
        <taxon>Ascomycota</taxon>
        <taxon>Pezizomycotina</taxon>
        <taxon>Sordariomycetes</taxon>
        <taxon>Hypocreomycetidae</taxon>
        <taxon>Hypocreales</taxon>
        <taxon>Stachybotryaceae</taxon>
        <taxon>Stachybotrys</taxon>
    </lineage>
</organism>
<dbReference type="InParanoid" id="A0A084QGC2"/>
<evidence type="ECO:0000313" key="2">
    <source>
        <dbReference type="EMBL" id="KFA63007.1"/>
    </source>
</evidence>
<dbReference type="Proteomes" id="UP000028524">
    <property type="component" value="Unassembled WGS sequence"/>
</dbReference>
<evidence type="ECO:0000313" key="3">
    <source>
        <dbReference type="Proteomes" id="UP000028524"/>
    </source>
</evidence>
<evidence type="ECO:0000256" key="1">
    <source>
        <dbReference type="SAM" id="MobiDB-lite"/>
    </source>
</evidence>
<dbReference type="OrthoDB" id="10416121at2759"/>
<feature type="region of interest" description="Disordered" evidence="1">
    <location>
        <begin position="1"/>
        <end position="25"/>
    </location>
</feature>
<keyword evidence="3" id="KW-1185">Reference proteome</keyword>
<accession>A0A084QGC2</accession>
<sequence length="513" mass="56956">MNKPSHAIGRAGVPSSDSERDRNSDLFDLNRVGDCAEYILLEVPLTHDSTNRNPTKLTGLHVIMEQKTLKVNVVEYKTTYREDVMPLAETLLSGIQSGAPDLDTLSRGISEAFGGDHTVRLRVLTPEAKGKMFSFAILAGLAEVADFLRPILAVSARVHTAVRQIPVDAHLGDSDYRYNKDDSCVANDITSIFDGLDEEVEIREALDDFLTFLCPLRLANITTDLNMSRVTADNSGDPPYEGDYFKIELHISSMGVISDVDVPPEPRLWSVKLSFNRKTGASDIIAYYTSWRRHVLELVKDLLPQIMAPGIDQVGLAKEMLDMFGEDNLGRFLLLLGEFKDKIFRRAILTGNMEIADTLRLKLDEESYFKLDTSKTSVILPKTVIQYTNTRLMMTLADLHAVTKSIHDSKLQNVTDHVIKELLEAVQCEFNTVTERFHADPELLHTCLSGGDILPSPVRTTECPQITVQISVKSVEMLKNIGSRVRPSGDCELGSLWQDLSSEVGSGRGSEAS</sequence>
<proteinExistence type="predicted"/>
<gene>
    <name evidence="2" type="ORF">S40285_10621</name>
</gene>
<name>A0A084QGC2_STAC4</name>
<dbReference type="AlphaFoldDB" id="A0A084QGC2"/>
<dbReference type="HOGENOM" id="CLU_531187_0_0_1"/>
<dbReference type="EMBL" id="KL660767">
    <property type="protein sequence ID" value="KFA63007.1"/>
    <property type="molecule type" value="Genomic_DNA"/>
</dbReference>
<reference evidence="2 3" key="1">
    <citation type="journal article" date="2014" name="BMC Genomics">
        <title>Comparative genome sequencing reveals chemotype-specific gene clusters in the toxigenic black mold Stachybotrys.</title>
        <authorList>
            <person name="Semeiks J."/>
            <person name="Borek D."/>
            <person name="Otwinowski Z."/>
            <person name="Grishin N.V."/>
        </authorList>
    </citation>
    <scope>NUCLEOTIDE SEQUENCE [LARGE SCALE GENOMIC DNA]</scope>
    <source>
        <strain evidence="2 3">IBT 40285</strain>
    </source>
</reference>